<comment type="caution">
    <text evidence="2">The sequence shown here is derived from an EMBL/GenBank/DDBJ whole genome shotgun (WGS) entry which is preliminary data.</text>
</comment>
<evidence type="ECO:0000313" key="2">
    <source>
        <dbReference type="EMBL" id="MET7000433.1"/>
    </source>
</evidence>
<dbReference type="RefSeq" id="WP_354662992.1">
    <property type="nucleotide sequence ID" value="NZ_JBEXAC010000002.1"/>
</dbReference>
<evidence type="ECO:0000313" key="3">
    <source>
        <dbReference type="Proteomes" id="UP001549749"/>
    </source>
</evidence>
<dbReference type="EMBL" id="JBEXAC010000002">
    <property type="protein sequence ID" value="MET7000433.1"/>
    <property type="molecule type" value="Genomic_DNA"/>
</dbReference>
<accession>A0ABV2TBP5</accession>
<reference evidence="2 3" key="1">
    <citation type="submission" date="2024-06" db="EMBL/GenBank/DDBJ databases">
        <title>Chitinophaga defluvii sp. nov., isolated from municipal sewage.</title>
        <authorList>
            <person name="Zhang L."/>
        </authorList>
    </citation>
    <scope>NUCLEOTIDE SEQUENCE [LARGE SCALE GENOMIC DNA]</scope>
    <source>
        <strain evidence="2 3">H8</strain>
    </source>
</reference>
<proteinExistence type="predicted"/>
<evidence type="ECO:0000256" key="1">
    <source>
        <dbReference type="SAM" id="MobiDB-lite"/>
    </source>
</evidence>
<sequence>MKQIADALQAQQKCVSSSKEESERIIDALGMRHLLVPQRTVASPHPASLRKLTPNKKAKTRKSISKKRLHK</sequence>
<feature type="region of interest" description="Disordered" evidence="1">
    <location>
        <begin position="38"/>
        <end position="71"/>
    </location>
</feature>
<name>A0ABV2TBP5_9BACT</name>
<organism evidence="2 3">
    <name type="scientific">Chitinophaga defluvii</name>
    <dbReference type="NCBI Taxonomy" id="3163343"/>
    <lineage>
        <taxon>Bacteria</taxon>
        <taxon>Pseudomonadati</taxon>
        <taxon>Bacteroidota</taxon>
        <taxon>Chitinophagia</taxon>
        <taxon>Chitinophagales</taxon>
        <taxon>Chitinophagaceae</taxon>
        <taxon>Chitinophaga</taxon>
    </lineage>
</organism>
<dbReference type="Proteomes" id="UP001549749">
    <property type="component" value="Unassembled WGS sequence"/>
</dbReference>
<protein>
    <submittedName>
        <fullName evidence="2">Uncharacterized protein</fullName>
    </submittedName>
</protein>
<feature type="compositionally biased region" description="Basic residues" evidence="1">
    <location>
        <begin position="53"/>
        <end position="71"/>
    </location>
</feature>
<gene>
    <name evidence="2" type="ORF">ABR189_23780</name>
</gene>
<keyword evidence="3" id="KW-1185">Reference proteome</keyword>